<dbReference type="Proteomes" id="UP000554286">
    <property type="component" value="Unassembled WGS sequence"/>
</dbReference>
<evidence type="ECO:0000256" key="4">
    <source>
        <dbReference type="ARBA" id="ARBA00022597"/>
    </source>
</evidence>
<evidence type="ECO:0000313" key="13">
    <source>
        <dbReference type="Proteomes" id="UP000554286"/>
    </source>
</evidence>
<evidence type="ECO:0000256" key="2">
    <source>
        <dbReference type="ARBA" id="ARBA00022448"/>
    </source>
</evidence>
<dbReference type="Pfam" id="PF00005">
    <property type="entry name" value="ABC_tran"/>
    <property type="match status" value="2"/>
</dbReference>
<dbReference type="InterPro" id="IPR027417">
    <property type="entry name" value="P-loop_NTPase"/>
</dbReference>
<dbReference type="Gene3D" id="3.40.50.300">
    <property type="entry name" value="P-loop containing nucleotide triphosphate hydrolases"/>
    <property type="match status" value="2"/>
</dbReference>
<evidence type="ECO:0000256" key="10">
    <source>
        <dbReference type="SAM" id="MobiDB-lite"/>
    </source>
</evidence>
<evidence type="ECO:0000256" key="5">
    <source>
        <dbReference type="ARBA" id="ARBA00022737"/>
    </source>
</evidence>
<dbReference type="InterPro" id="IPR050107">
    <property type="entry name" value="ABC_carbohydrate_import_ATPase"/>
</dbReference>
<reference evidence="12 13" key="1">
    <citation type="submission" date="2020-08" db="EMBL/GenBank/DDBJ databases">
        <title>Genome sequencing of Purple Non-Sulfur Bacteria from various extreme environments.</title>
        <authorList>
            <person name="Mayer M."/>
        </authorList>
    </citation>
    <scope>NUCLEOTIDE SEQUENCE [LARGE SCALE GENOMIC DNA]</scope>
    <source>
        <strain evidence="12 13">JA131</strain>
    </source>
</reference>
<evidence type="ECO:0000256" key="6">
    <source>
        <dbReference type="ARBA" id="ARBA00022741"/>
    </source>
</evidence>
<name>A0A7W6RE51_9PROT</name>
<keyword evidence="7" id="KW-0067">ATP-binding</keyword>
<dbReference type="EMBL" id="JACIGK010000013">
    <property type="protein sequence ID" value="MBB4266386.1"/>
    <property type="molecule type" value="Genomic_DNA"/>
</dbReference>
<dbReference type="InterPro" id="IPR003593">
    <property type="entry name" value="AAA+_ATPase"/>
</dbReference>
<evidence type="ECO:0000256" key="8">
    <source>
        <dbReference type="ARBA" id="ARBA00022967"/>
    </source>
</evidence>
<evidence type="ECO:0000256" key="3">
    <source>
        <dbReference type="ARBA" id="ARBA00022475"/>
    </source>
</evidence>
<dbReference type="GO" id="GO:0016887">
    <property type="term" value="F:ATP hydrolysis activity"/>
    <property type="evidence" value="ECO:0007669"/>
    <property type="project" value="InterPro"/>
</dbReference>
<keyword evidence="9" id="KW-0472">Membrane</keyword>
<dbReference type="SMART" id="SM00382">
    <property type="entry name" value="AAA"/>
    <property type="match status" value="2"/>
</dbReference>
<evidence type="ECO:0000256" key="9">
    <source>
        <dbReference type="ARBA" id="ARBA00023136"/>
    </source>
</evidence>
<dbReference type="InterPro" id="IPR003439">
    <property type="entry name" value="ABC_transporter-like_ATP-bd"/>
</dbReference>
<dbReference type="AlphaFoldDB" id="A0A7W6RE51"/>
<dbReference type="GO" id="GO:0005886">
    <property type="term" value="C:plasma membrane"/>
    <property type="evidence" value="ECO:0007669"/>
    <property type="project" value="UniProtKB-SubCell"/>
</dbReference>
<dbReference type="PANTHER" id="PTHR43790">
    <property type="entry name" value="CARBOHYDRATE TRANSPORT ATP-BINDING PROTEIN MG119-RELATED"/>
    <property type="match status" value="1"/>
</dbReference>
<keyword evidence="4 12" id="KW-0762">Sugar transport</keyword>
<keyword evidence="2" id="KW-0813">Transport</keyword>
<evidence type="ECO:0000259" key="11">
    <source>
        <dbReference type="PROSITE" id="PS50893"/>
    </source>
</evidence>
<dbReference type="PANTHER" id="PTHR43790:SF1">
    <property type="entry name" value="XYLOSE IMPORT ATP-BINDING PROTEIN XYLG"/>
    <property type="match status" value="1"/>
</dbReference>
<dbReference type="InterPro" id="IPR017871">
    <property type="entry name" value="ABC_transporter-like_CS"/>
</dbReference>
<evidence type="ECO:0000313" key="12">
    <source>
        <dbReference type="EMBL" id="MBB4266386.1"/>
    </source>
</evidence>
<keyword evidence="6" id="KW-0547">Nucleotide-binding</keyword>
<keyword evidence="3" id="KW-1003">Cell membrane</keyword>
<dbReference type="RefSeq" id="WP_184044741.1">
    <property type="nucleotide sequence ID" value="NZ_JACIGK010000013.1"/>
</dbReference>
<dbReference type="PROSITE" id="PS00211">
    <property type="entry name" value="ABC_TRANSPORTER_1"/>
    <property type="match status" value="1"/>
</dbReference>
<feature type="domain" description="ABC transporter" evidence="11">
    <location>
        <begin position="41"/>
        <end position="277"/>
    </location>
</feature>
<organism evidence="12 13">
    <name type="scientific">Roseospira visakhapatnamensis</name>
    <dbReference type="NCBI Taxonomy" id="390880"/>
    <lineage>
        <taxon>Bacteria</taxon>
        <taxon>Pseudomonadati</taxon>
        <taxon>Pseudomonadota</taxon>
        <taxon>Alphaproteobacteria</taxon>
        <taxon>Rhodospirillales</taxon>
        <taxon>Rhodospirillaceae</taxon>
        <taxon>Roseospira</taxon>
    </lineage>
</organism>
<proteinExistence type="predicted"/>
<comment type="subcellular location">
    <subcellularLocation>
        <location evidence="1">Cell membrane</location>
        <topology evidence="1">Peripheral membrane protein</topology>
    </subcellularLocation>
</comment>
<gene>
    <name evidence="12" type="ORF">GGD89_002017</name>
</gene>
<keyword evidence="8" id="KW-1278">Translocase</keyword>
<sequence length="536" mass="57753">MPADGALAPRDGRPAESRGQRPPDSGTEGGAGRAETVEYAVDVARVSKAFGGVQALKDVTLRVAPGTIHALVGENGAGKSTLMNVLAGILRKDSGSVRIFGDEVTFGKPQESQRAGIAIIHQELALAQDLSVAENMFLGNLGQGGLFVNWRALNRRAGEALRQFGFDIAPTTRVGDLSVAYQQIVEITTALVLHDCRILIMDEPSAVLADPEIDVLFANLKQLRDQGVTIIYISHRLEELFRIADAITVFKDGQTVTDLDPKTCTEDDIIANMVGRRMGALFPPKPDPGATSDVVLRVDHLTRGRVLHDVSLTLHRGEILGLAGLVGSGRSELARCIFGIDRVDSGTIEIDGVARRIGRPAHAMRFGIGLVPEDRKRQGGILPMTISENLTLTNLREVSRFGLCNAAAERRVAERSKDSLRIRLGALCDPLSSLSGGNQQKVVVAKWLNAAGTVLILDEPTRGVDVGAKMELYAIVADLARQGYGILVISSEMMELIGLCHRVYVMSEGEITGELSGGDICEETIMRLSIPKRRKH</sequence>
<feature type="region of interest" description="Disordered" evidence="10">
    <location>
        <begin position="1"/>
        <end position="33"/>
    </location>
</feature>
<keyword evidence="5" id="KW-0677">Repeat</keyword>
<feature type="domain" description="ABC transporter" evidence="11">
    <location>
        <begin position="289"/>
        <end position="533"/>
    </location>
</feature>
<dbReference type="PROSITE" id="PS50893">
    <property type="entry name" value="ABC_TRANSPORTER_2"/>
    <property type="match status" value="2"/>
</dbReference>
<dbReference type="SUPFAM" id="SSF52540">
    <property type="entry name" value="P-loop containing nucleoside triphosphate hydrolases"/>
    <property type="match status" value="2"/>
</dbReference>
<evidence type="ECO:0000256" key="7">
    <source>
        <dbReference type="ARBA" id="ARBA00022840"/>
    </source>
</evidence>
<accession>A0A7W6RE51</accession>
<evidence type="ECO:0000256" key="1">
    <source>
        <dbReference type="ARBA" id="ARBA00004202"/>
    </source>
</evidence>
<dbReference type="GO" id="GO:0005524">
    <property type="term" value="F:ATP binding"/>
    <property type="evidence" value="ECO:0007669"/>
    <property type="project" value="UniProtKB-KW"/>
</dbReference>
<dbReference type="FunFam" id="3.40.50.300:FF:000127">
    <property type="entry name" value="Ribose import ATP-binding protein RbsA"/>
    <property type="match status" value="1"/>
</dbReference>
<keyword evidence="13" id="KW-1185">Reference proteome</keyword>
<dbReference type="CDD" id="cd03216">
    <property type="entry name" value="ABC_Carb_Monos_I"/>
    <property type="match status" value="1"/>
</dbReference>
<comment type="caution">
    <text evidence="12">The sequence shown here is derived from an EMBL/GenBank/DDBJ whole genome shotgun (WGS) entry which is preliminary data.</text>
</comment>
<dbReference type="CDD" id="cd03215">
    <property type="entry name" value="ABC_Carb_Monos_II"/>
    <property type="match status" value="1"/>
</dbReference>
<protein>
    <submittedName>
        <fullName evidence="12">ABC-type sugar transport system ATPase subunit</fullName>
    </submittedName>
</protein>
<feature type="compositionally biased region" description="Basic and acidic residues" evidence="10">
    <location>
        <begin position="10"/>
        <end position="21"/>
    </location>
</feature>